<dbReference type="EMBL" id="JANIBJ010000024">
    <property type="protein sequence ID" value="MCQ8105115.1"/>
    <property type="molecule type" value="Genomic_DNA"/>
</dbReference>
<sequence length="389" mass="41803">MGTASAQTLDQALTHQLANFCQNLRAGDSSNPNPNFGAELQLLCFEPPTSPGVGGASVSGGAAGSTQTGNAFVKRFHKRRDNDEAGKKNGGGASADASTGLVDGLNLYFSGQGEGLDRKITTFEDGYRSTQWAVTTGADYLFTPWMLGGVALNFSQWSGDFVGGGDFRTNSFGPTVYASFYPLDGLFTDVFFRYGAKSFERSRGVSFTDFGVLKASGTATSKSGGDELETGALVGYDWTIKNLSIGPRLAFNYRRLQLNGYTESGNTGLELHYLKDGVDSLQTSAGIQASAAFSTSFAVLIPQVSADWTHEFALGQRNVSVRFAQDFRPDPTVFSYQTERPDRDFFHVGGGLVAVFPRELQAYVNFEALLGHAYLTDYVGTVGIRLGFN</sequence>
<keyword evidence="3" id="KW-1185">Reference proteome</keyword>
<evidence type="ECO:0000313" key="2">
    <source>
        <dbReference type="EMBL" id="MCQ8105115.1"/>
    </source>
</evidence>
<evidence type="ECO:0000313" key="3">
    <source>
        <dbReference type="Proteomes" id="UP001524499"/>
    </source>
</evidence>
<reference evidence="2 3" key="1">
    <citation type="submission" date="2022-07" db="EMBL/GenBank/DDBJ databases">
        <title>Methylomonas rivi sp. nov., Methylomonas rosea sp. nov., Methylomonas aureus sp. nov. and Methylomonas subterranea sp. nov., four novel methanotrophs isolated from a freshwater creek and the deep terrestrial subsurface.</title>
        <authorList>
            <person name="Abin C."/>
            <person name="Sankaranarayanan K."/>
            <person name="Garner C."/>
            <person name="Sindelar R."/>
            <person name="Kotary K."/>
            <person name="Garner R."/>
            <person name="Barclay S."/>
            <person name="Lawson P."/>
            <person name="Krumholz L."/>
        </authorList>
    </citation>
    <scope>NUCLEOTIDE SEQUENCE [LARGE SCALE GENOMIC DNA]</scope>
    <source>
        <strain evidence="2 3">SURF-2</strain>
    </source>
</reference>
<dbReference type="NCBIfam" id="TIGR01414">
    <property type="entry name" value="autotrans_barl"/>
    <property type="match status" value="1"/>
</dbReference>
<evidence type="ECO:0000259" key="1">
    <source>
        <dbReference type="PROSITE" id="PS51208"/>
    </source>
</evidence>
<dbReference type="Pfam" id="PF03797">
    <property type="entry name" value="Autotransporter"/>
    <property type="match status" value="1"/>
</dbReference>
<dbReference type="Proteomes" id="UP001524499">
    <property type="component" value="Unassembled WGS sequence"/>
</dbReference>
<dbReference type="PROSITE" id="PS51208">
    <property type="entry name" value="AUTOTRANSPORTER"/>
    <property type="match status" value="1"/>
</dbReference>
<dbReference type="InterPro" id="IPR036709">
    <property type="entry name" value="Autotransporte_beta_dom_sf"/>
</dbReference>
<protein>
    <submittedName>
        <fullName evidence="2">Autotransporter outer membrane beta-barrel domain-containing protein</fullName>
    </submittedName>
</protein>
<organism evidence="2 3">
    <name type="scientific">Methylomonas subterranea</name>
    <dbReference type="NCBI Taxonomy" id="2952225"/>
    <lineage>
        <taxon>Bacteria</taxon>
        <taxon>Pseudomonadati</taxon>
        <taxon>Pseudomonadota</taxon>
        <taxon>Gammaproteobacteria</taxon>
        <taxon>Methylococcales</taxon>
        <taxon>Methylococcaceae</taxon>
        <taxon>Methylomonas</taxon>
    </lineage>
</organism>
<accession>A0ABT1TI17</accession>
<feature type="domain" description="Autotransporter" evidence="1">
    <location>
        <begin position="100"/>
        <end position="388"/>
    </location>
</feature>
<dbReference type="RefSeq" id="WP_256602996.1">
    <property type="nucleotide sequence ID" value="NZ_JANIBJ010000024.1"/>
</dbReference>
<name>A0ABT1TI17_9GAMM</name>
<proteinExistence type="predicted"/>
<dbReference type="Gene3D" id="2.40.128.130">
    <property type="entry name" value="Autotransporter beta-domain"/>
    <property type="match status" value="1"/>
</dbReference>
<dbReference type="InterPro" id="IPR006315">
    <property type="entry name" value="OM_autotransptr_brl_dom"/>
</dbReference>
<dbReference type="SUPFAM" id="SSF103515">
    <property type="entry name" value="Autotransporter"/>
    <property type="match status" value="1"/>
</dbReference>
<gene>
    <name evidence="2" type="ORF">NP590_13450</name>
</gene>
<dbReference type="SMART" id="SM00869">
    <property type="entry name" value="Autotransporter"/>
    <property type="match status" value="1"/>
</dbReference>
<comment type="caution">
    <text evidence="2">The sequence shown here is derived from an EMBL/GenBank/DDBJ whole genome shotgun (WGS) entry which is preliminary data.</text>
</comment>
<dbReference type="InterPro" id="IPR005546">
    <property type="entry name" value="Autotransporte_beta"/>
</dbReference>